<evidence type="ECO:0000313" key="2">
    <source>
        <dbReference type="Proteomes" id="UP000315891"/>
    </source>
</evidence>
<organism evidence="1 2">
    <name type="scientific">Pseudoluteimonas lycopersici</name>
    <dbReference type="NCBI Taxonomy" id="1324796"/>
    <lineage>
        <taxon>Bacteria</taxon>
        <taxon>Pseudomonadati</taxon>
        <taxon>Pseudomonadota</taxon>
        <taxon>Gammaproteobacteria</taxon>
        <taxon>Lysobacterales</taxon>
        <taxon>Lysobacteraceae</taxon>
        <taxon>Pseudoluteimonas</taxon>
    </lineage>
</organism>
<accession>A0A516V680</accession>
<gene>
    <name evidence="1" type="ORF">FNZ56_09100</name>
</gene>
<name>A0A516V680_9GAMM</name>
<dbReference type="InterPro" id="IPR021352">
    <property type="entry name" value="DUF2971"/>
</dbReference>
<protein>
    <submittedName>
        <fullName evidence="1">DUF2971 domain-containing protein</fullName>
    </submittedName>
</protein>
<dbReference type="Proteomes" id="UP000315891">
    <property type="component" value="Chromosome"/>
</dbReference>
<dbReference type="RefSeq" id="WP_143879534.1">
    <property type="nucleotide sequence ID" value="NZ_BAABLZ010000001.1"/>
</dbReference>
<reference evidence="1 2" key="1">
    <citation type="submission" date="2019-07" db="EMBL/GenBank/DDBJ databases">
        <title>Lysobacter weifangensis sp. nov., isolated from bensulfuron-methyl contaminated farmland soil.</title>
        <authorList>
            <person name="Zhao H."/>
        </authorList>
    </citation>
    <scope>NUCLEOTIDE SEQUENCE [LARGE SCALE GENOMIC DNA]</scope>
    <source>
        <strain evidence="1 2">CC-Bw-6</strain>
    </source>
</reference>
<proteinExistence type="predicted"/>
<sequence>MSIIYGLKDSDRYIYHYTKPDKAIEYILRNKTLLLNSFARTNDPKESKDWRLTPWTTNPLPSNDFLDESLPKVIASKLKLPIHLACFCTDAPDLSGSHLDDILLRGLARPRMWAQYAQDHEGFCLVFDKEKILSQMRQQFSKNSFLFGLVSYKDRSFVTSLEPNAFRLEFDKLQELGTEAYVRAHMLTYFKELYFEKLEDWRDEREWRVLMLDHYGEPPLIDIRESLVSVIHGASTSVEDSGRAVSLTSELGITHTRLYWINHSPWYDLGSVPWSHA</sequence>
<evidence type="ECO:0000313" key="1">
    <source>
        <dbReference type="EMBL" id="QDQ74023.1"/>
    </source>
</evidence>
<keyword evidence="2" id="KW-1185">Reference proteome</keyword>
<dbReference type="OrthoDB" id="4119964at2"/>
<dbReference type="AlphaFoldDB" id="A0A516V680"/>
<dbReference type="Pfam" id="PF11185">
    <property type="entry name" value="DUF2971"/>
    <property type="match status" value="1"/>
</dbReference>
<dbReference type="EMBL" id="CP041742">
    <property type="protein sequence ID" value="QDQ74023.1"/>
    <property type="molecule type" value="Genomic_DNA"/>
</dbReference>